<dbReference type="RefSeq" id="XP_067717806.1">
    <property type="nucleotide sequence ID" value="XM_067861705.1"/>
</dbReference>
<feature type="compositionally biased region" description="Basic and acidic residues" evidence="1">
    <location>
        <begin position="97"/>
        <end position="114"/>
    </location>
</feature>
<feature type="region of interest" description="Disordered" evidence="1">
    <location>
        <begin position="94"/>
        <end position="194"/>
    </location>
</feature>
<comment type="caution">
    <text evidence="2">The sequence shown here is derived from an EMBL/GenBank/DDBJ whole genome shotgun (WGS) entry which is preliminary data.</text>
</comment>
<sequence>MSAGTAKPTLPLKYVVEGVADSGVLHRAGERRAVLHERQQHQALVQQILGAVALTDLLVQTAREGEGAGSVAKHDQTAVLHGVDRRLVEAVLAPLPRVREHPDERGHVEEHGDGGDEAEPPGQPLHAAPERRHDVAGGHGVADDDVGEHVADPRQEDGEHEDDACGAVRARGPSPTDQKHLHGDVPGDHPDAARGAAVAHEELEVGDEVVEREGQHEPCTLLNRQCATHRSPEPSS</sequence>
<keyword evidence="3" id="KW-1185">Reference proteome</keyword>
<proteinExistence type="predicted"/>
<dbReference type="Proteomes" id="UP001497744">
    <property type="component" value="Unassembled WGS sequence"/>
</dbReference>
<dbReference type="GeneID" id="94197218"/>
<evidence type="ECO:0000313" key="3">
    <source>
        <dbReference type="Proteomes" id="UP001497744"/>
    </source>
</evidence>
<reference evidence="2 3" key="1">
    <citation type="submission" date="2021-06" db="EMBL/GenBank/DDBJ databases">
        <title>Genome sequence of Babesia caballi.</title>
        <authorList>
            <person name="Yamagishi J."/>
            <person name="Kidaka T."/>
            <person name="Ochi A."/>
        </authorList>
    </citation>
    <scope>NUCLEOTIDE SEQUENCE [LARGE SCALE GENOMIC DNA]</scope>
    <source>
        <strain evidence="2">USDA-D6B2</strain>
    </source>
</reference>
<accession>A0AAV4LZR8</accession>
<dbReference type="EMBL" id="BPLF01000005">
    <property type="protein sequence ID" value="GIX65737.1"/>
    <property type="molecule type" value="Genomic_DNA"/>
</dbReference>
<evidence type="ECO:0000256" key="1">
    <source>
        <dbReference type="SAM" id="MobiDB-lite"/>
    </source>
</evidence>
<dbReference type="AlphaFoldDB" id="A0AAV4LZR8"/>
<name>A0AAV4LZR8_BABCB</name>
<organism evidence="2 3">
    <name type="scientific">Babesia caballi</name>
    <dbReference type="NCBI Taxonomy" id="5871"/>
    <lineage>
        <taxon>Eukaryota</taxon>
        <taxon>Sar</taxon>
        <taxon>Alveolata</taxon>
        <taxon>Apicomplexa</taxon>
        <taxon>Aconoidasida</taxon>
        <taxon>Piroplasmida</taxon>
        <taxon>Babesiidae</taxon>
        <taxon>Babesia</taxon>
    </lineage>
</organism>
<feature type="compositionally biased region" description="Basic and acidic residues" evidence="1">
    <location>
        <begin position="177"/>
        <end position="192"/>
    </location>
</feature>
<feature type="compositionally biased region" description="Basic and acidic residues" evidence="1">
    <location>
        <begin position="147"/>
        <end position="157"/>
    </location>
</feature>
<evidence type="ECO:0000313" key="2">
    <source>
        <dbReference type="EMBL" id="GIX65737.1"/>
    </source>
</evidence>
<gene>
    <name evidence="2" type="ORF">BcabD6B2_51720</name>
</gene>
<protein>
    <submittedName>
        <fullName evidence="2">tRNA N6-adenosine threonylcarbamoyltransferase, putative</fullName>
    </submittedName>
</protein>